<sequence length="139" mass="14885">MMSSLQSLRQIISTFKSIPKFDRTMQHLKVISAGNGKVHCEMPVHDEHVNLQGGLHGGMSATLVDFVSTCALGTCENPRFGVSVDLNVSYTAAAAVGDTLTITSEVLKVGKTLGFATVDIKNQDGKLIATGRHTKFLSH</sequence>
<feature type="domain" description="Thioesterase" evidence="3">
    <location>
        <begin position="53"/>
        <end position="128"/>
    </location>
</feature>
<dbReference type="SUPFAM" id="SSF54637">
    <property type="entry name" value="Thioesterase/thiol ester dehydrase-isomerase"/>
    <property type="match status" value="1"/>
</dbReference>
<name>A0ABP0GAX4_CLALP</name>
<comment type="similarity">
    <text evidence="1">Belongs to the thioesterase PaaI family.</text>
</comment>
<reference evidence="4 5" key="1">
    <citation type="submission" date="2024-02" db="EMBL/GenBank/DDBJ databases">
        <authorList>
            <person name="Daric V."/>
            <person name="Darras S."/>
        </authorList>
    </citation>
    <scope>NUCLEOTIDE SEQUENCE [LARGE SCALE GENOMIC DNA]</scope>
</reference>
<comment type="caution">
    <text evidence="4">The sequence shown here is derived from an EMBL/GenBank/DDBJ whole genome shotgun (WGS) entry which is preliminary data.</text>
</comment>
<keyword evidence="2" id="KW-0378">Hydrolase</keyword>
<dbReference type="InterPro" id="IPR006683">
    <property type="entry name" value="Thioestr_dom"/>
</dbReference>
<protein>
    <recommendedName>
        <fullName evidence="3">Thioesterase domain-containing protein</fullName>
    </recommendedName>
</protein>
<keyword evidence="5" id="KW-1185">Reference proteome</keyword>
<dbReference type="EMBL" id="CAWYQH010000108">
    <property type="protein sequence ID" value="CAK8688452.1"/>
    <property type="molecule type" value="Genomic_DNA"/>
</dbReference>
<dbReference type="Proteomes" id="UP001642483">
    <property type="component" value="Unassembled WGS sequence"/>
</dbReference>
<organism evidence="4 5">
    <name type="scientific">Clavelina lepadiformis</name>
    <name type="common">Light-bulb sea squirt</name>
    <name type="synonym">Ascidia lepadiformis</name>
    <dbReference type="NCBI Taxonomy" id="159417"/>
    <lineage>
        <taxon>Eukaryota</taxon>
        <taxon>Metazoa</taxon>
        <taxon>Chordata</taxon>
        <taxon>Tunicata</taxon>
        <taxon>Ascidiacea</taxon>
        <taxon>Aplousobranchia</taxon>
        <taxon>Clavelinidae</taxon>
        <taxon>Clavelina</taxon>
    </lineage>
</organism>
<dbReference type="CDD" id="cd03443">
    <property type="entry name" value="PaaI_thioesterase"/>
    <property type="match status" value="1"/>
</dbReference>
<evidence type="ECO:0000313" key="5">
    <source>
        <dbReference type="Proteomes" id="UP001642483"/>
    </source>
</evidence>
<gene>
    <name evidence="4" type="ORF">CVLEPA_LOCUS20469</name>
</gene>
<evidence type="ECO:0000256" key="1">
    <source>
        <dbReference type="ARBA" id="ARBA00008324"/>
    </source>
</evidence>
<dbReference type="Pfam" id="PF03061">
    <property type="entry name" value="4HBT"/>
    <property type="match status" value="1"/>
</dbReference>
<evidence type="ECO:0000313" key="4">
    <source>
        <dbReference type="EMBL" id="CAK8688452.1"/>
    </source>
</evidence>
<dbReference type="NCBIfam" id="TIGR00369">
    <property type="entry name" value="unchar_dom_1"/>
    <property type="match status" value="1"/>
</dbReference>
<dbReference type="InterPro" id="IPR039298">
    <property type="entry name" value="ACOT13"/>
</dbReference>
<dbReference type="InterPro" id="IPR003736">
    <property type="entry name" value="PAAI_dom"/>
</dbReference>
<dbReference type="PANTHER" id="PTHR21660:SF1">
    <property type="entry name" value="ACYL-COENZYME A THIOESTERASE 13"/>
    <property type="match status" value="1"/>
</dbReference>
<dbReference type="InterPro" id="IPR029069">
    <property type="entry name" value="HotDog_dom_sf"/>
</dbReference>
<dbReference type="Gene3D" id="3.10.129.10">
    <property type="entry name" value="Hotdog Thioesterase"/>
    <property type="match status" value="1"/>
</dbReference>
<dbReference type="PANTHER" id="PTHR21660">
    <property type="entry name" value="THIOESTERASE SUPERFAMILY MEMBER-RELATED"/>
    <property type="match status" value="1"/>
</dbReference>
<evidence type="ECO:0000259" key="3">
    <source>
        <dbReference type="Pfam" id="PF03061"/>
    </source>
</evidence>
<accession>A0ABP0GAX4</accession>
<evidence type="ECO:0000256" key="2">
    <source>
        <dbReference type="ARBA" id="ARBA00022801"/>
    </source>
</evidence>
<proteinExistence type="inferred from homology"/>